<evidence type="ECO:0000313" key="3">
    <source>
        <dbReference type="Proteomes" id="UP000269208"/>
    </source>
</evidence>
<dbReference type="InterPro" id="IPR022770">
    <property type="entry name" value="IucA/IucC-like_C"/>
</dbReference>
<proteinExistence type="predicted"/>
<evidence type="ECO:0000259" key="1">
    <source>
        <dbReference type="Pfam" id="PF06276"/>
    </source>
</evidence>
<dbReference type="EMBL" id="LR134190">
    <property type="protein sequence ID" value="VEB50861.1"/>
    <property type="molecule type" value="Genomic_DNA"/>
</dbReference>
<evidence type="ECO:0000313" key="2">
    <source>
        <dbReference type="EMBL" id="VEB50861.1"/>
    </source>
</evidence>
<dbReference type="PRINTS" id="PR01714">
    <property type="entry name" value="2FE2SRDCTASE"/>
</dbReference>
<dbReference type="Pfam" id="PF06276">
    <property type="entry name" value="FhuF"/>
    <property type="match status" value="1"/>
</dbReference>
<sequence>MTLAQWTRPATFRSLLAAYSDHIYRHTPGLPRENKPLLSLWAQWYIGLMTPPLMLALLTQARAINVSAEHIHVEFHETGRAACFWLDVHQDNLATERSPEERMETLIGLRTTSRSFRRWRRLATSTRNLSGAIPVI</sequence>
<dbReference type="InterPro" id="IPR008090">
    <property type="entry name" value="Fe_iron_reduct"/>
</dbReference>
<dbReference type="GO" id="GO:0003824">
    <property type="term" value="F:catalytic activity"/>
    <property type="evidence" value="ECO:0007669"/>
    <property type="project" value="UniProtKB-ARBA"/>
</dbReference>
<organism evidence="2 3">
    <name type="scientific">Salmonella enterica I</name>
    <dbReference type="NCBI Taxonomy" id="59201"/>
    <lineage>
        <taxon>Bacteria</taxon>
        <taxon>Pseudomonadati</taxon>
        <taxon>Pseudomonadota</taxon>
        <taxon>Gammaproteobacteria</taxon>
        <taxon>Enterobacterales</taxon>
        <taxon>Enterobacteriaceae</taxon>
        <taxon>Salmonella</taxon>
    </lineage>
</organism>
<accession>A0A3S4ILD7</accession>
<protein>
    <submittedName>
        <fullName evidence="2">Ferric reductase</fullName>
    </submittedName>
</protein>
<dbReference type="Proteomes" id="UP000269208">
    <property type="component" value="Chromosome"/>
</dbReference>
<dbReference type="AlphaFoldDB" id="A0A3S4ILD7"/>
<gene>
    <name evidence="2" type="primary">fhuF</name>
    <name evidence="2" type="ORF">NCTC6754_00550</name>
</gene>
<dbReference type="NCBIfam" id="TIGR03951">
    <property type="entry name" value="Fe_III_red_FhuF"/>
    <property type="match status" value="1"/>
</dbReference>
<reference evidence="2 3" key="1">
    <citation type="submission" date="2018-12" db="EMBL/GenBank/DDBJ databases">
        <authorList>
            <consortium name="Pathogen Informatics"/>
        </authorList>
    </citation>
    <scope>NUCLEOTIDE SEQUENCE [LARGE SCALE GENOMIC DNA]</scope>
    <source>
        <strain evidence="2 3">NCTC6754</strain>
    </source>
</reference>
<feature type="domain" description="Aerobactin siderophore biosynthesis IucA/IucC-like C-terminal" evidence="1">
    <location>
        <begin position="39"/>
        <end position="106"/>
    </location>
</feature>
<name>A0A3S4ILD7_SALET</name>